<feature type="compositionally biased region" description="Acidic residues" evidence="1">
    <location>
        <begin position="132"/>
        <end position="142"/>
    </location>
</feature>
<dbReference type="EMBL" id="KV427612">
    <property type="protein sequence ID" value="KZT09107.1"/>
    <property type="molecule type" value="Genomic_DNA"/>
</dbReference>
<sequence>MATYYTPPARHQSSSTPSPSVRTVSEREQVDLPTIDLTFGDHSIYVFPNPSSAPPSPASTLFSGSVPTDFPSSYSPSSSLSPGSSRSRSHTRRRPRPRHHPSHHAIETQNLSLSTSARSPSPLSGSPCVVTDDSDPDVELWDWDGRSPSPLALDGDLDGTESWVLEEEIERHGRWGIALDTPSQQTRRTQPLHQAHSRMRLVPCSRSTLSRATTGSSLTGYSARARASMERAEKHTMQPRVRIPLLSLVSKLFALDLDEPALRLLTHVPPHAEDAESVLFPGHKVELAPASPTISEASLSTDSSSPDDTERDLELTPDLPPTLHGTHKLLLSAKEDATRALRAGLAISMDLPGLDFGVGYGYGFGPIAGLWRAVGEVCVRSGQAWREVWATS</sequence>
<dbReference type="GeneID" id="63831280"/>
<dbReference type="OrthoDB" id="3262135at2759"/>
<dbReference type="InParanoid" id="A0A165FKG0"/>
<feature type="compositionally biased region" description="Low complexity" evidence="1">
    <location>
        <begin position="71"/>
        <end position="86"/>
    </location>
</feature>
<name>A0A165FKG0_9APHY</name>
<feature type="compositionally biased region" description="Basic residues" evidence="1">
    <location>
        <begin position="87"/>
        <end position="103"/>
    </location>
</feature>
<organism evidence="2 3">
    <name type="scientific">Laetiporus sulphureus 93-53</name>
    <dbReference type="NCBI Taxonomy" id="1314785"/>
    <lineage>
        <taxon>Eukaryota</taxon>
        <taxon>Fungi</taxon>
        <taxon>Dikarya</taxon>
        <taxon>Basidiomycota</taxon>
        <taxon>Agaricomycotina</taxon>
        <taxon>Agaricomycetes</taxon>
        <taxon>Polyporales</taxon>
        <taxon>Laetiporus</taxon>
    </lineage>
</organism>
<dbReference type="Proteomes" id="UP000076871">
    <property type="component" value="Unassembled WGS sequence"/>
</dbReference>
<evidence type="ECO:0000313" key="3">
    <source>
        <dbReference type="Proteomes" id="UP000076871"/>
    </source>
</evidence>
<accession>A0A165FKG0</accession>
<dbReference type="RefSeq" id="XP_040766847.1">
    <property type="nucleotide sequence ID" value="XM_040914252.1"/>
</dbReference>
<feature type="region of interest" description="Disordered" evidence="1">
    <location>
        <begin position="291"/>
        <end position="319"/>
    </location>
</feature>
<evidence type="ECO:0000256" key="1">
    <source>
        <dbReference type="SAM" id="MobiDB-lite"/>
    </source>
</evidence>
<feature type="region of interest" description="Disordered" evidence="1">
    <location>
        <begin position="1"/>
        <end position="155"/>
    </location>
</feature>
<gene>
    <name evidence="2" type="ORF">LAESUDRAFT_810760</name>
</gene>
<feature type="compositionally biased region" description="Polar residues" evidence="1">
    <location>
        <begin position="107"/>
        <end position="124"/>
    </location>
</feature>
<feature type="compositionally biased region" description="Low complexity" evidence="1">
    <location>
        <begin position="13"/>
        <end position="23"/>
    </location>
</feature>
<keyword evidence="3" id="KW-1185">Reference proteome</keyword>
<reference evidence="2 3" key="1">
    <citation type="journal article" date="2016" name="Mol. Biol. Evol.">
        <title>Comparative Genomics of Early-Diverging Mushroom-Forming Fungi Provides Insights into the Origins of Lignocellulose Decay Capabilities.</title>
        <authorList>
            <person name="Nagy L.G."/>
            <person name="Riley R."/>
            <person name="Tritt A."/>
            <person name="Adam C."/>
            <person name="Daum C."/>
            <person name="Floudas D."/>
            <person name="Sun H."/>
            <person name="Yadav J.S."/>
            <person name="Pangilinan J."/>
            <person name="Larsson K.H."/>
            <person name="Matsuura K."/>
            <person name="Barry K."/>
            <person name="Labutti K."/>
            <person name="Kuo R."/>
            <person name="Ohm R.A."/>
            <person name="Bhattacharya S.S."/>
            <person name="Shirouzu T."/>
            <person name="Yoshinaga Y."/>
            <person name="Martin F.M."/>
            <person name="Grigoriev I.V."/>
            <person name="Hibbett D.S."/>
        </authorList>
    </citation>
    <scope>NUCLEOTIDE SEQUENCE [LARGE SCALE GENOMIC DNA]</scope>
    <source>
        <strain evidence="2 3">93-53</strain>
    </source>
</reference>
<feature type="compositionally biased region" description="Low complexity" evidence="1">
    <location>
        <begin position="293"/>
        <end position="304"/>
    </location>
</feature>
<proteinExistence type="predicted"/>
<protein>
    <submittedName>
        <fullName evidence="2">Uncharacterized protein</fullName>
    </submittedName>
</protein>
<dbReference type="AlphaFoldDB" id="A0A165FKG0"/>
<evidence type="ECO:0000313" key="2">
    <source>
        <dbReference type="EMBL" id="KZT09107.1"/>
    </source>
</evidence>